<name>A0ABD3PA62_9STRA</name>
<sequence length="98" mass="10466">MDLWDGLFPHRCHGDDRVATPLVVVDGSIVETVTILLRGIVGVLCLVDIGGGICSSDCGGRGNAQYDSVSNVVDRMRGECEFCQLLDGTYWEGGGEAF</sequence>
<organism evidence="1 2">
    <name type="scientific">Cyclotella cryptica</name>
    <dbReference type="NCBI Taxonomy" id="29204"/>
    <lineage>
        <taxon>Eukaryota</taxon>
        <taxon>Sar</taxon>
        <taxon>Stramenopiles</taxon>
        <taxon>Ochrophyta</taxon>
        <taxon>Bacillariophyta</taxon>
        <taxon>Coscinodiscophyceae</taxon>
        <taxon>Thalassiosirophycidae</taxon>
        <taxon>Stephanodiscales</taxon>
        <taxon>Stephanodiscaceae</taxon>
        <taxon>Cyclotella</taxon>
    </lineage>
</organism>
<accession>A0ABD3PA62</accession>
<dbReference type="AlphaFoldDB" id="A0ABD3PA62"/>
<reference evidence="1 2" key="1">
    <citation type="journal article" date="2020" name="G3 (Bethesda)">
        <title>Improved Reference Genome for Cyclotella cryptica CCMP332, a Model for Cell Wall Morphogenesis, Salinity Adaptation, and Lipid Production in Diatoms (Bacillariophyta).</title>
        <authorList>
            <person name="Roberts W.R."/>
            <person name="Downey K.M."/>
            <person name="Ruck E.C."/>
            <person name="Traller J.C."/>
            <person name="Alverson A.J."/>
        </authorList>
    </citation>
    <scope>NUCLEOTIDE SEQUENCE [LARGE SCALE GENOMIC DNA]</scope>
    <source>
        <strain evidence="1 2">CCMP332</strain>
    </source>
</reference>
<gene>
    <name evidence="1" type="ORF">HJC23_000018</name>
</gene>
<dbReference type="Proteomes" id="UP001516023">
    <property type="component" value="Unassembled WGS sequence"/>
</dbReference>
<dbReference type="EMBL" id="JABMIG020000226">
    <property type="protein sequence ID" value="KAL3784933.1"/>
    <property type="molecule type" value="Genomic_DNA"/>
</dbReference>
<evidence type="ECO:0000313" key="2">
    <source>
        <dbReference type="Proteomes" id="UP001516023"/>
    </source>
</evidence>
<protein>
    <submittedName>
        <fullName evidence="1">Uncharacterized protein</fullName>
    </submittedName>
</protein>
<comment type="caution">
    <text evidence="1">The sequence shown here is derived from an EMBL/GenBank/DDBJ whole genome shotgun (WGS) entry which is preliminary data.</text>
</comment>
<proteinExistence type="predicted"/>
<evidence type="ECO:0000313" key="1">
    <source>
        <dbReference type="EMBL" id="KAL3784933.1"/>
    </source>
</evidence>
<keyword evidence="2" id="KW-1185">Reference proteome</keyword>